<dbReference type="AlphaFoldDB" id="A0A517MAL1"/>
<protein>
    <submittedName>
        <fullName evidence="1">Uncharacterized protein</fullName>
    </submittedName>
</protein>
<accession>A0A517MAL1</accession>
<sequence>MRWGGGKRPTGKIRKIFQPCETVPTAEKSVETLAEESATKLQHCEALPDEGVLPTEFEHVDVE</sequence>
<evidence type="ECO:0000313" key="1">
    <source>
        <dbReference type="EMBL" id="QDS91817.1"/>
    </source>
</evidence>
<gene>
    <name evidence="1" type="ORF">FF011L_05520</name>
</gene>
<evidence type="ECO:0000313" key="2">
    <source>
        <dbReference type="Proteomes" id="UP000320672"/>
    </source>
</evidence>
<dbReference type="EMBL" id="CP036262">
    <property type="protein sequence ID" value="QDS91817.1"/>
    <property type="molecule type" value="Genomic_DNA"/>
</dbReference>
<dbReference type="KEGG" id="rml:FF011L_05520"/>
<reference evidence="1 2" key="1">
    <citation type="submission" date="2019-02" db="EMBL/GenBank/DDBJ databases">
        <title>Deep-cultivation of Planctomycetes and their phenomic and genomic characterization uncovers novel biology.</title>
        <authorList>
            <person name="Wiegand S."/>
            <person name="Jogler M."/>
            <person name="Boedeker C."/>
            <person name="Pinto D."/>
            <person name="Vollmers J."/>
            <person name="Rivas-Marin E."/>
            <person name="Kohn T."/>
            <person name="Peeters S.H."/>
            <person name="Heuer A."/>
            <person name="Rast P."/>
            <person name="Oberbeckmann S."/>
            <person name="Bunk B."/>
            <person name="Jeske O."/>
            <person name="Meyerdierks A."/>
            <person name="Storesund J.E."/>
            <person name="Kallscheuer N."/>
            <person name="Luecker S."/>
            <person name="Lage O.M."/>
            <person name="Pohl T."/>
            <person name="Merkel B.J."/>
            <person name="Hornburger P."/>
            <person name="Mueller R.-W."/>
            <person name="Bruemmer F."/>
            <person name="Labrenz M."/>
            <person name="Spormann A.M."/>
            <person name="Op den Camp H."/>
            <person name="Overmann J."/>
            <person name="Amann R."/>
            <person name="Jetten M.S.M."/>
            <person name="Mascher T."/>
            <person name="Medema M.H."/>
            <person name="Devos D.P."/>
            <person name="Kaster A.-K."/>
            <person name="Ovreas L."/>
            <person name="Rohde M."/>
            <person name="Galperin M.Y."/>
            <person name="Jogler C."/>
        </authorList>
    </citation>
    <scope>NUCLEOTIDE SEQUENCE [LARGE SCALE GENOMIC DNA]</scope>
    <source>
        <strain evidence="1 2">FF011L</strain>
    </source>
</reference>
<proteinExistence type="predicted"/>
<organism evidence="1 2">
    <name type="scientific">Roseimaritima multifibrata</name>
    <dbReference type="NCBI Taxonomy" id="1930274"/>
    <lineage>
        <taxon>Bacteria</taxon>
        <taxon>Pseudomonadati</taxon>
        <taxon>Planctomycetota</taxon>
        <taxon>Planctomycetia</taxon>
        <taxon>Pirellulales</taxon>
        <taxon>Pirellulaceae</taxon>
        <taxon>Roseimaritima</taxon>
    </lineage>
</organism>
<keyword evidence="2" id="KW-1185">Reference proteome</keyword>
<name>A0A517MAL1_9BACT</name>
<dbReference type="Proteomes" id="UP000320672">
    <property type="component" value="Chromosome"/>
</dbReference>